<evidence type="ECO:0000313" key="1">
    <source>
        <dbReference type="EMBL" id="RAS58949.1"/>
    </source>
</evidence>
<dbReference type="Proteomes" id="UP000248714">
    <property type="component" value="Unassembled WGS sequence"/>
</dbReference>
<name>A0ABX9DYI5_9PSEU</name>
<sequence length="1503" mass="163181">MPFELDSDGFLSGDFSLLKTGQEPVPGALLTPEAAAAGGALVLLGEPGVGKSSAIRSLTAELPCLDDVRGAAPMHAMLWVDGADLIDASFDGLVGCELAALHSTDETCLRRLTLVLDQLDESPMLDRLPGRLDRVLRRVAPGTVRILVACRTADFRQVMREVLARHFEKCVLADLAPLSRADAVLLAGTKVDGEALVDAAVAVGAGSLASVPLTLELLVRMYEREDQLFGDAVALFKQGIWQLAEEPDPDRPHNVHSVEQRLAIAGRVAARLLLSGRRSVWLGSGLEAGQSDLVAGTVAGGVEQTLSGPFDVREDGVRETLGTALFTAHGQGRLGFRHSSLAAYLAADYVRRRNLPRHQLTSLFLVDAADQDTASIPVPLRETAAWLVALDPSNTEWLAAADPESLMAHSAIVSSDAIRALVVRRLLDRADQVELSETGWRPGRWRVGHPGLAEQLRQVLEPTVAEPPEGWLELARIQLAVRLARDSAVSELAETLLKIAEHPEWDTGVRQLAARTALEAHPNVAVPRLRALLQTLLDPAGHQADQYDELEGLLLQILWPDHLAIDELLLHVRAPSLARVISTYVLFLHGFAESVEETDLPALLEWSLARARRPVPASHFAPVSSADPAEHGLGAEPGGSVPHSPVPDYVVEAVAERALGSVSAFSYVDAVALMLWPRLSQYDRVAIPAPMDLVAADGTELDQARSLRRALARSLVTVAVKESGTNPPDIWAVVDGWQSVPRVVPKRYATGDGRHRGRRTALVDANDFEWALNEAGAAHSAGEEDVAEAMGRLAAYLFDGFNRNSFELAYARQDSPAWEHLRWIYDGVPLDSPYAETLRRAARHSQPKVWDQSAEFIDAQRQRLILAGEGDSHAFWQLLWNLQFDPFTGEERFIGSDDDVRSFTGFAVLGDAAENAIRAAGHLYLAAEHDHRDSWLGEAKINYLAWAGCMTLVLLQRTDRLEEVDPARWHSWAGALLSPCTGANGGDRLARRKQLLQHAARHAPGVVAAALRALVEGALARGEHPIELNHFDVRLGAEIADMTAALVSRIGAALGQDPDRADAIAALATTQARAIAVTVWAELVGQLIVGGDGRGAAAARVAIGGSGPGKGVQDLAVVAARVLLYQDAQEHWPFIAEVVVQSDTFGREVALACSSKDVRDQIMSQLSEQQLAEVHRWLSALFDPSQDPDQVSSREITPEASARSWRDDTVRALWQRATEASVRELRRLAAEDPANRVVAAALVNVRRQVQATRWLGGARDGVLEMLADPSRRLVRTTAELLDLLLDTLKDIAEVLPAHGELLWDRIPAPRRSAHHATGAEGVAGRACTRTSETWRPKPEAALCSYLANQLELRLANRGLVINREVLVLPRDAYGAGDRPDILVQADATRGDSLPTDGPTVAKRLSVAIEIKGAWNRDLMTSQRTQLATRYLPAAHTDAGLYVVGVFPIDQWTATGDTRKAAAKKFTDDRVNELTGQALELRHELGVRTEPFVMIVERPHPADS</sequence>
<reference evidence="1 2" key="1">
    <citation type="submission" date="2018-06" db="EMBL/GenBank/DDBJ databases">
        <title>Genomic Encyclopedia of Type Strains, Phase IV (KMG-IV): sequencing the most valuable type-strain genomes for metagenomic binning, comparative biology and taxonomic classification.</title>
        <authorList>
            <person name="Goeker M."/>
        </authorList>
    </citation>
    <scope>NUCLEOTIDE SEQUENCE [LARGE SCALE GENOMIC DNA]</scope>
    <source>
        <strain evidence="1 2">DSM 45479</strain>
    </source>
</reference>
<dbReference type="InterPro" id="IPR027417">
    <property type="entry name" value="P-loop_NTPase"/>
</dbReference>
<dbReference type="SUPFAM" id="SSF52540">
    <property type="entry name" value="P-loop containing nucleoside triphosphate hydrolases"/>
    <property type="match status" value="1"/>
</dbReference>
<dbReference type="EMBL" id="QLTT01000016">
    <property type="protein sequence ID" value="RAS58949.1"/>
    <property type="molecule type" value="Genomic_DNA"/>
</dbReference>
<comment type="caution">
    <text evidence="1">The sequence shown here is derived from an EMBL/GenBank/DDBJ whole genome shotgun (WGS) entry which is preliminary data.</text>
</comment>
<proteinExistence type="predicted"/>
<accession>A0ABX9DYI5</accession>
<evidence type="ECO:0008006" key="3">
    <source>
        <dbReference type="Google" id="ProtNLM"/>
    </source>
</evidence>
<gene>
    <name evidence="1" type="ORF">C8D87_1162</name>
</gene>
<evidence type="ECO:0000313" key="2">
    <source>
        <dbReference type="Proteomes" id="UP000248714"/>
    </source>
</evidence>
<organism evidence="1 2">
    <name type="scientific">Lentzea atacamensis</name>
    <dbReference type="NCBI Taxonomy" id="531938"/>
    <lineage>
        <taxon>Bacteria</taxon>
        <taxon>Bacillati</taxon>
        <taxon>Actinomycetota</taxon>
        <taxon>Actinomycetes</taxon>
        <taxon>Pseudonocardiales</taxon>
        <taxon>Pseudonocardiaceae</taxon>
        <taxon>Lentzea</taxon>
    </lineage>
</organism>
<keyword evidence="2" id="KW-1185">Reference proteome</keyword>
<protein>
    <recommendedName>
        <fullName evidence="3">ATP-binding protein</fullName>
    </recommendedName>
</protein>